<keyword evidence="4" id="KW-1185">Reference proteome</keyword>
<dbReference type="Proteomes" id="UP000016924">
    <property type="component" value="Unassembled WGS sequence"/>
</dbReference>
<protein>
    <recommendedName>
        <fullName evidence="2">Amidase domain-containing protein</fullName>
    </recommendedName>
</protein>
<sequence>MYSAVLVLACLLSAACCQSTGFDSREATIDSVHHSLFSGLHSCRNVVSSFVSRIEATNSQINAIITLNPAALSTADDLDDLLSAGNATGALFCIPVLLKDNYDTFDMPTTGASLALAGSQPSVDGPAVAALRRAGAVILGKANLHELALEGLSVSSLGGQTVNPYDSTRTPGGSSGGSGAAVAASFAVWATGTDTVNSLRSPASANSLFSIRPTRGLISRAGVIPISYTQDTIGPIARTVKDVAIALTVMASVGFDPTDNATALVPASSVGIDYAASLTTSTLAGKRLGVLNGFYNRTAGNETTPVNAAMDALLSRLRTAGAILVPINETIYNATAIAAALDTQRFEYRELMDAYLSSPALGGAHPATLTDLYATNSTGANGSFLVIPAEYEYVTTALSSSTANTTYASVQQGIRNLTLALQATFTRNQLDAIVYPEQKNLVVKLGARSQSGRNGILAALTGFPVVTVPAGFSEASEEAPVGVPIGMEILGRPWGERELLSMAYQVERLTRVRRAPALAREFVEARAYEEVPIITPNRGNTPAAYPVGTLG</sequence>
<dbReference type="STRING" id="1168221.R7YQW5"/>
<dbReference type="InterPro" id="IPR023631">
    <property type="entry name" value="Amidase_dom"/>
</dbReference>
<evidence type="ECO:0000259" key="2">
    <source>
        <dbReference type="Pfam" id="PF01425"/>
    </source>
</evidence>
<dbReference type="GeneID" id="19900582"/>
<dbReference type="PANTHER" id="PTHR42678:SF5">
    <property type="entry name" value="GLUTAMYL-TRNA(GLN) AMIDOTRANSFERASE SUBUNIT A"/>
    <property type="match status" value="1"/>
</dbReference>
<reference evidence="4" key="1">
    <citation type="submission" date="2012-06" db="EMBL/GenBank/DDBJ databases">
        <title>The genome sequence of Coniosporium apollinis CBS 100218.</title>
        <authorList>
            <consortium name="The Broad Institute Genome Sequencing Platform"/>
            <person name="Cuomo C."/>
            <person name="Gorbushina A."/>
            <person name="Noack S."/>
            <person name="Walker B."/>
            <person name="Young S.K."/>
            <person name="Zeng Q."/>
            <person name="Gargeya S."/>
            <person name="Fitzgerald M."/>
            <person name="Haas B."/>
            <person name="Abouelleil A."/>
            <person name="Alvarado L."/>
            <person name="Arachchi H.M."/>
            <person name="Berlin A.M."/>
            <person name="Chapman S.B."/>
            <person name="Goldberg J."/>
            <person name="Griggs A."/>
            <person name="Gujja S."/>
            <person name="Hansen M."/>
            <person name="Howarth C."/>
            <person name="Imamovic A."/>
            <person name="Larimer J."/>
            <person name="McCowan C."/>
            <person name="Montmayeur A."/>
            <person name="Murphy C."/>
            <person name="Neiman D."/>
            <person name="Pearson M."/>
            <person name="Priest M."/>
            <person name="Roberts A."/>
            <person name="Saif S."/>
            <person name="Shea T."/>
            <person name="Sisk P."/>
            <person name="Sykes S."/>
            <person name="Wortman J."/>
            <person name="Nusbaum C."/>
            <person name="Birren B."/>
        </authorList>
    </citation>
    <scope>NUCLEOTIDE SEQUENCE [LARGE SCALE GENOMIC DNA]</scope>
    <source>
        <strain evidence="4">CBS 100218</strain>
    </source>
</reference>
<feature type="chain" id="PRO_5004450001" description="Amidase domain-containing protein" evidence="1">
    <location>
        <begin position="18"/>
        <end position="551"/>
    </location>
</feature>
<dbReference type="HOGENOM" id="CLU_009600_14_2_1"/>
<accession>R7YQW5</accession>
<dbReference type="SUPFAM" id="SSF75304">
    <property type="entry name" value="Amidase signature (AS) enzymes"/>
    <property type="match status" value="1"/>
</dbReference>
<evidence type="ECO:0000313" key="3">
    <source>
        <dbReference type="EMBL" id="EON64041.1"/>
    </source>
</evidence>
<keyword evidence="1" id="KW-0732">Signal</keyword>
<dbReference type="InterPro" id="IPR036928">
    <property type="entry name" value="AS_sf"/>
</dbReference>
<proteinExistence type="predicted"/>
<dbReference type="Gene3D" id="3.90.1300.10">
    <property type="entry name" value="Amidase signature (AS) domain"/>
    <property type="match status" value="1"/>
</dbReference>
<feature type="domain" description="Amidase" evidence="2">
    <location>
        <begin position="46"/>
        <end position="500"/>
    </location>
</feature>
<feature type="signal peptide" evidence="1">
    <location>
        <begin position="1"/>
        <end position="17"/>
    </location>
</feature>
<dbReference type="EMBL" id="JH767566">
    <property type="protein sequence ID" value="EON64041.1"/>
    <property type="molecule type" value="Genomic_DNA"/>
</dbReference>
<dbReference type="eggNOG" id="KOG1211">
    <property type="taxonomic scope" value="Eukaryota"/>
</dbReference>
<evidence type="ECO:0000256" key="1">
    <source>
        <dbReference type="SAM" id="SignalP"/>
    </source>
</evidence>
<dbReference type="Pfam" id="PF01425">
    <property type="entry name" value="Amidase"/>
    <property type="match status" value="1"/>
</dbReference>
<dbReference type="OMA" id="CGGDTMN"/>
<organism evidence="3 4">
    <name type="scientific">Coniosporium apollinis (strain CBS 100218)</name>
    <name type="common">Rock-inhabiting black yeast</name>
    <dbReference type="NCBI Taxonomy" id="1168221"/>
    <lineage>
        <taxon>Eukaryota</taxon>
        <taxon>Fungi</taxon>
        <taxon>Dikarya</taxon>
        <taxon>Ascomycota</taxon>
        <taxon>Pezizomycotina</taxon>
        <taxon>Dothideomycetes</taxon>
        <taxon>Dothideomycetes incertae sedis</taxon>
        <taxon>Coniosporium</taxon>
    </lineage>
</organism>
<gene>
    <name evidence="3" type="ORF">W97_03271</name>
</gene>
<dbReference type="OrthoDB" id="566138at2759"/>
<evidence type="ECO:0000313" key="4">
    <source>
        <dbReference type="Proteomes" id="UP000016924"/>
    </source>
</evidence>
<dbReference type="PANTHER" id="PTHR42678">
    <property type="entry name" value="AMIDASE"/>
    <property type="match status" value="1"/>
</dbReference>
<name>R7YQW5_CONA1</name>
<dbReference type="AlphaFoldDB" id="R7YQW5"/>
<dbReference type="RefSeq" id="XP_007779358.1">
    <property type="nucleotide sequence ID" value="XM_007781168.1"/>
</dbReference>